<dbReference type="Proteomes" id="UP000006906">
    <property type="component" value="Chromosome 6"/>
</dbReference>
<organism evidence="2 3">
    <name type="scientific">Chlamydomonas reinhardtii</name>
    <name type="common">Chlamydomonas smithii</name>
    <dbReference type="NCBI Taxonomy" id="3055"/>
    <lineage>
        <taxon>Eukaryota</taxon>
        <taxon>Viridiplantae</taxon>
        <taxon>Chlorophyta</taxon>
        <taxon>core chlorophytes</taxon>
        <taxon>Chlorophyceae</taxon>
        <taxon>CS clade</taxon>
        <taxon>Chlamydomonadales</taxon>
        <taxon>Chlamydomonadaceae</taxon>
        <taxon>Chlamydomonas</taxon>
    </lineage>
</organism>
<dbReference type="AlphaFoldDB" id="A0A2K3DLU3"/>
<feature type="region of interest" description="Disordered" evidence="1">
    <location>
        <begin position="303"/>
        <end position="345"/>
    </location>
</feature>
<protein>
    <submittedName>
        <fullName evidence="2">Uncharacterized protein</fullName>
    </submittedName>
</protein>
<proteinExistence type="predicted"/>
<dbReference type="GO" id="GO:0008420">
    <property type="term" value="F:RNA polymerase II CTD heptapeptide repeat phosphatase activity"/>
    <property type="evidence" value="ECO:0000318"/>
    <property type="project" value="GO_Central"/>
</dbReference>
<dbReference type="ExpressionAtlas" id="A0A2K3DLU3">
    <property type="expression patterns" value="differential"/>
</dbReference>
<dbReference type="InParanoid" id="A0A2K3DLU3"/>
<feature type="compositionally biased region" description="Low complexity" evidence="1">
    <location>
        <begin position="311"/>
        <end position="345"/>
    </location>
</feature>
<gene>
    <name evidence="2" type="ORF">CHLRE_06g249600v5</name>
</gene>
<evidence type="ECO:0000313" key="2">
    <source>
        <dbReference type="EMBL" id="PNW81509.1"/>
    </source>
</evidence>
<dbReference type="Gramene" id="PNW81509">
    <property type="protein sequence ID" value="PNW81509"/>
    <property type="gene ID" value="CHLRE_06g249600v5"/>
</dbReference>
<sequence>MRLADLGRLRFGRFQGCKKGMQGWHKLFPSQAKLAAQAYESKGAQQYPMVDVWLRDGLSGWAPVQLRLVHDSRGCYVLKCLRSDADALGLEVGDSLALLALRLASDSVIALAACTPSGELKAGGALGGAGGAAAGVRAAAAAAAAARASTPPPPAFTAAYSISQQQQAGGSSEVLLEVTLPSLTDMGAGGSGAAGVQEPADQQRMTLLLVQVQPHHDPHSLRPKAHDMQSTPCLVTWQRQAGGDGAGFADGALLRGLPAALLPELPPQGRLLVLPAQSLAVLVAAPTQATTALAAVGAPAVAAKPQPPEVPTAAATSSSAASSSTASSSALASGHSTTRARPAATLPPLASPPLLALFTVGGPVEGADAGGLLQLVAEKPLQWETLVQAWGLAHDCMTQQQRRQQRQAVEVCLPQLVPSTAAASGEPSFAVRWPRVPMWLLAAGPDARGAGDDSSGPVLCCRSEALHVLGLQPGDRLALHPEGPGRVILVVPPSRGNATAAHTVAGGGGIGAPAAAAPPGPEPLLLTWNKELRVKVNLHEGRSDWIPLFPTETPLARGDGGRQPVPQEVVLWAPPQLAPVPAAARNPHAPVPLHFGLALNNPGRRGKYMMSTYRSRISGRMSQAPDGSVMAVMPGSRLVVAWWWPPAHNPAASVEGGSAE</sequence>
<name>A0A2K3DLU3_CHLRE</name>
<evidence type="ECO:0000313" key="3">
    <source>
        <dbReference type="Proteomes" id="UP000006906"/>
    </source>
</evidence>
<dbReference type="GeneID" id="66053523"/>
<dbReference type="RefSeq" id="XP_042923281.1">
    <property type="nucleotide sequence ID" value="XM_043062575.1"/>
</dbReference>
<evidence type="ECO:0000256" key="1">
    <source>
        <dbReference type="SAM" id="MobiDB-lite"/>
    </source>
</evidence>
<dbReference type="KEGG" id="cre:CHLRE_06g249600v5"/>
<dbReference type="OrthoDB" id="558718at2759"/>
<accession>A0A2K3DLU3</accession>
<dbReference type="EMBL" id="CM008967">
    <property type="protein sequence ID" value="PNW81509.1"/>
    <property type="molecule type" value="Genomic_DNA"/>
</dbReference>
<reference evidence="2 3" key="1">
    <citation type="journal article" date="2007" name="Science">
        <title>The Chlamydomonas genome reveals the evolution of key animal and plant functions.</title>
        <authorList>
            <person name="Merchant S.S."/>
            <person name="Prochnik S.E."/>
            <person name="Vallon O."/>
            <person name="Harris E.H."/>
            <person name="Karpowicz S.J."/>
            <person name="Witman G.B."/>
            <person name="Terry A."/>
            <person name="Salamov A."/>
            <person name="Fritz-Laylin L.K."/>
            <person name="Marechal-Drouard L."/>
            <person name="Marshall W.F."/>
            <person name="Qu L.H."/>
            <person name="Nelson D.R."/>
            <person name="Sanderfoot A.A."/>
            <person name="Spalding M.H."/>
            <person name="Kapitonov V.V."/>
            <person name="Ren Q."/>
            <person name="Ferris P."/>
            <person name="Lindquist E."/>
            <person name="Shapiro H."/>
            <person name="Lucas S.M."/>
            <person name="Grimwood J."/>
            <person name="Schmutz J."/>
            <person name="Cardol P."/>
            <person name="Cerutti H."/>
            <person name="Chanfreau G."/>
            <person name="Chen C.L."/>
            <person name="Cognat V."/>
            <person name="Croft M.T."/>
            <person name="Dent R."/>
            <person name="Dutcher S."/>
            <person name="Fernandez E."/>
            <person name="Fukuzawa H."/>
            <person name="Gonzalez-Ballester D."/>
            <person name="Gonzalez-Halphen D."/>
            <person name="Hallmann A."/>
            <person name="Hanikenne M."/>
            <person name="Hippler M."/>
            <person name="Inwood W."/>
            <person name="Jabbari K."/>
            <person name="Kalanon M."/>
            <person name="Kuras R."/>
            <person name="Lefebvre P.A."/>
            <person name="Lemaire S.D."/>
            <person name="Lobanov A.V."/>
            <person name="Lohr M."/>
            <person name="Manuell A."/>
            <person name="Meier I."/>
            <person name="Mets L."/>
            <person name="Mittag M."/>
            <person name="Mittelmeier T."/>
            <person name="Moroney J.V."/>
            <person name="Moseley J."/>
            <person name="Napoli C."/>
            <person name="Nedelcu A.M."/>
            <person name="Niyogi K."/>
            <person name="Novoselov S.V."/>
            <person name="Paulsen I.T."/>
            <person name="Pazour G."/>
            <person name="Purton S."/>
            <person name="Ral J.P."/>
            <person name="Riano-Pachon D.M."/>
            <person name="Riekhof W."/>
            <person name="Rymarquis L."/>
            <person name="Schroda M."/>
            <person name="Stern D."/>
            <person name="Umen J."/>
            <person name="Willows R."/>
            <person name="Wilson N."/>
            <person name="Zimmer S.L."/>
            <person name="Allmer J."/>
            <person name="Balk J."/>
            <person name="Bisova K."/>
            <person name="Chen C.J."/>
            <person name="Elias M."/>
            <person name="Gendler K."/>
            <person name="Hauser C."/>
            <person name="Lamb M.R."/>
            <person name="Ledford H."/>
            <person name="Long J.C."/>
            <person name="Minagawa J."/>
            <person name="Page M.D."/>
            <person name="Pan J."/>
            <person name="Pootakham W."/>
            <person name="Roje S."/>
            <person name="Rose A."/>
            <person name="Stahlberg E."/>
            <person name="Terauchi A.M."/>
            <person name="Yang P."/>
            <person name="Ball S."/>
            <person name="Bowler C."/>
            <person name="Dieckmann C.L."/>
            <person name="Gladyshev V.N."/>
            <person name="Green P."/>
            <person name="Jorgensen R."/>
            <person name="Mayfield S."/>
            <person name="Mueller-Roeber B."/>
            <person name="Rajamani S."/>
            <person name="Sayre R.T."/>
            <person name="Brokstein P."/>
            <person name="Dubchak I."/>
            <person name="Goodstein D."/>
            <person name="Hornick L."/>
            <person name="Huang Y.W."/>
            <person name="Jhaveri J."/>
            <person name="Luo Y."/>
            <person name="Martinez D."/>
            <person name="Ngau W.C."/>
            <person name="Otillar B."/>
            <person name="Poliakov A."/>
            <person name="Porter A."/>
            <person name="Szajkowski L."/>
            <person name="Werner G."/>
            <person name="Zhou K."/>
            <person name="Grigoriev I.V."/>
            <person name="Rokhsar D.S."/>
            <person name="Grossman A.R."/>
        </authorList>
    </citation>
    <scope>NUCLEOTIDE SEQUENCE [LARGE SCALE GENOMIC DNA]</scope>
    <source>
        <strain evidence="3">CC-503</strain>
    </source>
</reference>
<keyword evidence="3" id="KW-1185">Reference proteome</keyword>